<organism evidence="1 2">
    <name type="scientific">Archangium gephyra</name>
    <dbReference type="NCBI Taxonomy" id="48"/>
    <lineage>
        <taxon>Bacteria</taxon>
        <taxon>Pseudomonadati</taxon>
        <taxon>Myxococcota</taxon>
        <taxon>Myxococcia</taxon>
        <taxon>Myxococcales</taxon>
        <taxon>Cystobacterineae</taxon>
        <taxon>Archangiaceae</taxon>
        <taxon>Archangium</taxon>
    </lineage>
</organism>
<comment type="caution">
    <text evidence="1">The sequence shown here is derived from an EMBL/GenBank/DDBJ whole genome shotgun (WGS) entry which is preliminary data.</text>
</comment>
<reference evidence="1 2" key="1">
    <citation type="submission" date="2017-08" db="EMBL/GenBank/DDBJ databases">
        <title>Infants hospitalized years apart are colonized by the same room-sourced microbial strains.</title>
        <authorList>
            <person name="Brooks B."/>
            <person name="Olm M.R."/>
            <person name="Firek B.A."/>
            <person name="Baker R."/>
            <person name="Thomas B.C."/>
            <person name="Morowitz M.J."/>
            <person name="Banfield J.F."/>
        </authorList>
    </citation>
    <scope>NUCLEOTIDE SEQUENCE [LARGE SCALE GENOMIC DNA]</scope>
    <source>
        <strain evidence="1">S2_003_000_R2_14</strain>
    </source>
</reference>
<evidence type="ECO:0000313" key="1">
    <source>
        <dbReference type="EMBL" id="PZR12877.1"/>
    </source>
</evidence>
<dbReference type="AlphaFoldDB" id="A0A2W5TGA1"/>
<evidence type="ECO:0000313" key="2">
    <source>
        <dbReference type="Proteomes" id="UP000249061"/>
    </source>
</evidence>
<proteinExistence type="predicted"/>
<protein>
    <submittedName>
        <fullName evidence="1">DUF2256 domain-containing protein</fullName>
    </submittedName>
</protein>
<dbReference type="EMBL" id="QFQP01000011">
    <property type="protein sequence ID" value="PZR12877.1"/>
    <property type="molecule type" value="Genomic_DNA"/>
</dbReference>
<dbReference type="Proteomes" id="UP000249061">
    <property type="component" value="Unassembled WGS sequence"/>
</dbReference>
<name>A0A2W5TGA1_9BACT</name>
<gene>
    <name evidence="1" type="ORF">DI536_14145</name>
</gene>
<sequence>MTNQRAEKVCERCGTKFTPRRKGSVGAPVRFCSTKCRMAAAYASRGEE</sequence>
<accession>A0A2W5TGA1</accession>